<evidence type="ECO:0000313" key="13">
    <source>
        <dbReference type="EMBL" id="OGN07007.1"/>
    </source>
</evidence>
<dbReference type="CDD" id="cd00814">
    <property type="entry name" value="MetRS_core"/>
    <property type="match status" value="1"/>
</dbReference>
<dbReference type="Pfam" id="PF09334">
    <property type="entry name" value="tRNA-synt_1g"/>
    <property type="match status" value="1"/>
</dbReference>
<sequence>MSKFYITTAILYTNGPPHIGFALELLLADVLARYHRLRGDETFFLTGTDEHGSTVAKAAAKHNIELQKFVDGLAEQAKDLTQKLNISNDDFIRTSDKERHWPSAVKLWNILAEKGDLYKKKYKGLYCIGHESFIKKTDLVNGLCPLHQIEPEAIEEENWFFKLSNYKKEIKKRVESDEIKIVPTSRKNEILNVIEDAEDISVSRPTSALKWGIPVPNDPDQVIWVWLDALPNYISALGYVKDDARFNKFWPADVHLVGKDIVRFHALIWPAILLSTGLELPKSIYVHGFINVDGQKMSKTIGNVVNPFKVIEKHGTDIVRYFLLREIPSGEDGDFSDKKLEERYNGDLANGLGNLVQRTVTLIDSKLNGELIYTYDQVDREVIEKTEQIFKEYVKNIDNFVLHEALAKVWELISYGDKYLDEKAPWKAIKHDEAEFLSIMNNTFYILYNIAWMLMPFMPETANKIFETMGADTEAKSLDNYKFLVKKSAGLFPRLP</sequence>
<feature type="domain" description="Methionyl/Leucyl tRNA synthetase" evidence="11">
    <location>
        <begin position="136"/>
        <end position="359"/>
    </location>
</feature>
<name>A0A1F8F1J6_9BACT</name>
<dbReference type="AlphaFoldDB" id="A0A1F8F1J6"/>
<dbReference type="InterPro" id="IPR014758">
    <property type="entry name" value="Met-tRNA_synth"/>
</dbReference>
<dbReference type="GO" id="GO:0005524">
    <property type="term" value="F:ATP binding"/>
    <property type="evidence" value="ECO:0007669"/>
    <property type="project" value="UniProtKB-KW"/>
</dbReference>
<evidence type="ECO:0000256" key="4">
    <source>
        <dbReference type="ARBA" id="ARBA00022598"/>
    </source>
</evidence>
<dbReference type="SUPFAM" id="SSF47323">
    <property type="entry name" value="Anticodon-binding domain of a subclass of class I aminoacyl-tRNA synthetases"/>
    <property type="match status" value="1"/>
</dbReference>
<evidence type="ECO:0000256" key="3">
    <source>
        <dbReference type="ARBA" id="ARBA00018753"/>
    </source>
</evidence>
<evidence type="ECO:0000313" key="14">
    <source>
        <dbReference type="Proteomes" id="UP000176834"/>
    </source>
</evidence>
<dbReference type="EC" id="6.1.1.10" evidence="2"/>
<dbReference type="Proteomes" id="UP000176834">
    <property type="component" value="Unassembled WGS sequence"/>
</dbReference>
<dbReference type="PANTHER" id="PTHR43326:SF1">
    <property type="entry name" value="METHIONINE--TRNA LIGASE, MITOCHONDRIAL"/>
    <property type="match status" value="1"/>
</dbReference>
<dbReference type="FunFam" id="2.170.220.10:FF:000003">
    <property type="entry name" value="Methionine--tRNA ligase"/>
    <property type="match status" value="1"/>
</dbReference>
<dbReference type="Gene3D" id="3.40.50.620">
    <property type="entry name" value="HUPs"/>
    <property type="match status" value="1"/>
</dbReference>
<dbReference type="InterPro" id="IPR014729">
    <property type="entry name" value="Rossmann-like_a/b/a_fold"/>
</dbReference>
<dbReference type="SUPFAM" id="SSF52374">
    <property type="entry name" value="Nucleotidylyl transferase"/>
    <property type="match status" value="1"/>
</dbReference>
<dbReference type="InterPro" id="IPR009080">
    <property type="entry name" value="tRNAsynth_Ia_anticodon-bd"/>
</dbReference>
<keyword evidence="8 10" id="KW-0030">Aminoacyl-tRNA synthetase</keyword>
<evidence type="ECO:0000256" key="6">
    <source>
        <dbReference type="ARBA" id="ARBA00022840"/>
    </source>
</evidence>
<feature type="domain" description="Methionyl-tRNA synthetase anticodon-binding" evidence="12">
    <location>
        <begin position="377"/>
        <end position="484"/>
    </location>
</feature>
<dbReference type="Gene3D" id="2.170.220.10">
    <property type="match status" value="1"/>
</dbReference>
<dbReference type="InterPro" id="IPR023457">
    <property type="entry name" value="Met-tRNA_synth_2"/>
</dbReference>
<evidence type="ECO:0000256" key="7">
    <source>
        <dbReference type="ARBA" id="ARBA00022917"/>
    </source>
</evidence>
<dbReference type="CDD" id="cd07957">
    <property type="entry name" value="Anticodon_Ia_Met"/>
    <property type="match status" value="1"/>
</dbReference>
<dbReference type="PANTHER" id="PTHR43326">
    <property type="entry name" value="METHIONYL-TRNA SYNTHETASE"/>
    <property type="match status" value="1"/>
</dbReference>
<evidence type="ECO:0000259" key="11">
    <source>
        <dbReference type="Pfam" id="PF09334"/>
    </source>
</evidence>
<dbReference type="InterPro" id="IPR015413">
    <property type="entry name" value="Methionyl/Leucyl_tRNA_Synth"/>
</dbReference>
<accession>A0A1F8F1J6</accession>
<keyword evidence="7 10" id="KW-0648">Protein biosynthesis</keyword>
<dbReference type="PRINTS" id="PR01041">
    <property type="entry name" value="TRNASYNTHMET"/>
</dbReference>
<protein>
    <recommendedName>
        <fullName evidence="3">Methionine--tRNA ligase</fullName>
        <ecNumber evidence="2">6.1.1.10</ecNumber>
    </recommendedName>
    <alternativeName>
        <fullName evidence="9">Methionyl-tRNA synthetase</fullName>
    </alternativeName>
</protein>
<dbReference type="InterPro" id="IPR041872">
    <property type="entry name" value="Anticodon_Met"/>
</dbReference>
<evidence type="ECO:0000256" key="8">
    <source>
        <dbReference type="ARBA" id="ARBA00023146"/>
    </source>
</evidence>
<evidence type="ECO:0000256" key="2">
    <source>
        <dbReference type="ARBA" id="ARBA00012838"/>
    </source>
</evidence>
<comment type="similarity">
    <text evidence="10">Belongs to the class-I aminoacyl-tRNA synthetase family.</text>
</comment>
<comment type="caution">
    <text evidence="13">The sequence shown here is derived from an EMBL/GenBank/DDBJ whole genome shotgun (WGS) entry which is preliminary data.</text>
</comment>
<keyword evidence="4 10" id="KW-0436">Ligase</keyword>
<comment type="function">
    <text evidence="1">Is required not only for elongation of protein synthesis but also for the initiation of all mRNA translation through initiator tRNA(fMet) aminoacylation.</text>
</comment>
<evidence type="ECO:0000256" key="9">
    <source>
        <dbReference type="ARBA" id="ARBA00030904"/>
    </source>
</evidence>
<reference evidence="13 14" key="1">
    <citation type="journal article" date="2016" name="Nat. Commun.">
        <title>Thousands of microbial genomes shed light on interconnected biogeochemical processes in an aquifer system.</title>
        <authorList>
            <person name="Anantharaman K."/>
            <person name="Brown C.T."/>
            <person name="Hug L.A."/>
            <person name="Sharon I."/>
            <person name="Castelle C.J."/>
            <person name="Probst A.J."/>
            <person name="Thomas B.C."/>
            <person name="Singh A."/>
            <person name="Wilkins M.J."/>
            <person name="Karaoz U."/>
            <person name="Brodie E.L."/>
            <person name="Williams K.H."/>
            <person name="Hubbard S.S."/>
            <person name="Banfield J.F."/>
        </authorList>
    </citation>
    <scope>NUCLEOTIDE SEQUENCE [LARGE SCALE GENOMIC DNA]</scope>
</reference>
<evidence type="ECO:0000256" key="5">
    <source>
        <dbReference type="ARBA" id="ARBA00022741"/>
    </source>
</evidence>
<keyword evidence="6 10" id="KW-0067">ATP-binding</keyword>
<organism evidence="13 14">
    <name type="scientific">Candidatus Yanofskybacteria bacterium RIFCSPHIGHO2_02_FULL_38_22b</name>
    <dbReference type="NCBI Taxonomy" id="1802673"/>
    <lineage>
        <taxon>Bacteria</taxon>
        <taxon>Candidatus Yanofskyibacteriota</taxon>
    </lineage>
</organism>
<dbReference type="Gene3D" id="1.10.730.10">
    <property type="entry name" value="Isoleucyl-tRNA Synthetase, Domain 1"/>
    <property type="match status" value="1"/>
</dbReference>
<dbReference type="NCBIfam" id="TIGR00398">
    <property type="entry name" value="metG"/>
    <property type="match status" value="1"/>
</dbReference>
<dbReference type="Pfam" id="PF19303">
    <property type="entry name" value="Anticodon_3"/>
    <property type="match status" value="1"/>
</dbReference>
<keyword evidence="5 10" id="KW-0547">Nucleotide-binding</keyword>
<evidence type="ECO:0000259" key="12">
    <source>
        <dbReference type="Pfam" id="PF19303"/>
    </source>
</evidence>
<dbReference type="GO" id="GO:0004825">
    <property type="term" value="F:methionine-tRNA ligase activity"/>
    <property type="evidence" value="ECO:0007669"/>
    <property type="project" value="UniProtKB-EC"/>
</dbReference>
<dbReference type="GO" id="GO:0006431">
    <property type="term" value="P:methionyl-tRNA aminoacylation"/>
    <property type="evidence" value="ECO:0007669"/>
    <property type="project" value="InterPro"/>
</dbReference>
<dbReference type="EMBL" id="MGJN01000011">
    <property type="protein sequence ID" value="OGN07007.1"/>
    <property type="molecule type" value="Genomic_DNA"/>
</dbReference>
<dbReference type="InterPro" id="IPR033911">
    <property type="entry name" value="MetRS_core"/>
</dbReference>
<evidence type="ECO:0000256" key="1">
    <source>
        <dbReference type="ARBA" id="ARBA00003314"/>
    </source>
</evidence>
<gene>
    <name evidence="13" type="ORF">A3B86_00165</name>
</gene>
<evidence type="ECO:0000256" key="10">
    <source>
        <dbReference type="RuleBase" id="RU363039"/>
    </source>
</evidence>
<proteinExistence type="inferred from homology"/>